<dbReference type="RefSeq" id="WP_101780648.1">
    <property type="nucleotide sequence ID" value="NZ_CP025543.1"/>
</dbReference>
<evidence type="ECO:0000313" key="2">
    <source>
        <dbReference type="Proteomes" id="UP000234790"/>
    </source>
</evidence>
<accession>A0A2K9LU41</accession>
<dbReference type="EMBL" id="CP025543">
    <property type="protein sequence ID" value="AUM62587.1"/>
    <property type="molecule type" value="Genomic_DNA"/>
</dbReference>
<evidence type="ECO:0008006" key="3">
    <source>
        <dbReference type="Google" id="ProtNLM"/>
    </source>
</evidence>
<dbReference type="KEGG" id="smoo:SMONO_v1c03380"/>
<dbReference type="OrthoDB" id="9803871at2"/>
<gene>
    <name evidence="1" type="ORF">SMONO_v1c03380</name>
</gene>
<dbReference type="Gene3D" id="3.90.1200.10">
    <property type="match status" value="1"/>
</dbReference>
<keyword evidence="2" id="KW-1185">Reference proteome</keyword>
<reference evidence="1 2" key="1">
    <citation type="submission" date="2017-12" db="EMBL/GenBank/DDBJ databases">
        <title>Complete genome sequence of Spiroplasma monobiae MQ-1 (ATCC 33825).</title>
        <authorList>
            <person name="Tsai Y.-M."/>
            <person name="Lo W.-S."/>
            <person name="Wu P.-S."/>
            <person name="Cho S.-T."/>
            <person name="Kuo C.-H."/>
        </authorList>
    </citation>
    <scope>NUCLEOTIDE SEQUENCE [LARGE SCALE GENOMIC DNA]</scope>
    <source>
        <strain evidence="1 2">MQ-1</strain>
    </source>
</reference>
<name>A0A2K9LU41_SPISQ</name>
<dbReference type="Proteomes" id="UP000234790">
    <property type="component" value="Chromosome"/>
</dbReference>
<proteinExistence type="predicted"/>
<protein>
    <recommendedName>
        <fullName evidence="3">Choline kinase</fullName>
    </recommendedName>
</protein>
<organism evidence="1 2">
    <name type="scientific">Spiroplasma monobiae MQ-1</name>
    <dbReference type="NCBI Taxonomy" id="1336748"/>
    <lineage>
        <taxon>Bacteria</taxon>
        <taxon>Bacillati</taxon>
        <taxon>Mycoplasmatota</taxon>
        <taxon>Mollicutes</taxon>
        <taxon>Entomoplasmatales</taxon>
        <taxon>Spiroplasmataceae</taxon>
        <taxon>Spiroplasma</taxon>
    </lineage>
</organism>
<evidence type="ECO:0000313" key="1">
    <source>
        <dbReference type="EMBL" id="AUM62587.1"/>
    </source>
</evidence>
<dbReference type="SUPFAM" id="SSF56112">
    <property type="entry name" value="Protein kinase-like (PK-like)"/>
    <property type="match status" value="1"/>
</dbReference>
<dbReference type="AlphaFoldDB" id="A0A2K9LU41"/>
<dbReference type="InterPro" id="IPR011009">
    <property type="entry name" value="Kinase-like_dom_sf"/>
</dbReference>
<sequence length="263" mass="31601">MKFQGFTNKIHLINNIIIKESDSFHDFYLDKRNEFVFLEELSHMNQDYLLKPLEFNLNNNKLISKYKYLSEFKTLSEIIIDEKIINLVIDNISEMHKININNSKIKSFKYFDFLINIKSQLENDLNFLDDYIKEVKDIDGDFNGLDLVLSHNDLVPGNILVKENKVIFIDYDYVTLNNNLFDLASFITETLNENEELVEYFIEQCFKSDLMKKEDLKLLNKMIKYQDLLWTIWAKVMYEKKKESIFNDIFEDKLNRLKNRKTY</sequence>
<dbReference type="Pfam" id="PF01633">
    <property type="entry name" value="Choline_kinase"/>
    <property type="match status" value="1"/>
</dbReference>